<sequence length="181" mass="20234">MAADKPTNSQVNAASNQIGDAQKFPTANGDVDLKMFDDYGALASVIDEKAERRLVKKLDMFIIPFFCATYLITYIDKATLSYAAIFGLTKDVHLVGTQYTWLDLIFNFGYFHVLYLSRQFEYPTSFAMQKFSVAKWLDANIFVWGGICMALGGCSNFSSLAALRFILGMLESYSTSAYYSA</sequence>
<evidence type="ECO:0000256" key="6">
    <source>
        <dbReference type="SAM" id="Phobius"/>
    </source>
</evidence>
<keyword evidence="3 6" id="KW-0812">Transmembrane</keyword>
<dbReference type="PANTHER" id="PTHR43791">
    <property type="entry name" value="PERMEASE-RELATED"/>
    <property type="match status" value="1"/>
</dbReference>
<accession>A0A2J6T2N1</accession>
<dbReference type="AlphaFoldDB" id="A0A2J6T2N1"/>
<dbReference type="InParanoid" id="A0A2J6T2N1"/>
<reference evidence="7 8" key="1">
    <citation type="submission" date="2016-04" db="EMBL/GenBank/DDBJ databases">
        <title>A degradative enzymes factory behind the ericoid mycorrhizal symbiosis.</title>
        <authorList>
            <consortium name="DOE Joint Genome Institute"/>
            <person name="Martino E."/>
            <person name="Morin E."/>
            <person name="Grelet G."/>
            <person name="Kuo A."/>
            <person name="Kohler A."/>
            <person name="Daghino S."/>
            <person name="Barry K."/>
            <person name="Choi C."/>
            <person name="Cichocki N."/>
            <person name="Clum A."/>
            <person name="Copeland A."/>
            <person name="Hainaut M."/>
            <person name="Haridas S."/>
            <person name="Labutti K."/>
            <person name="Lindquist E."/>
            <person name="Lipzen A."/>
            <person name="Khouja H.-R."/>
            <person name="Murat C."/>
            <person name="Ohm R."/>
            <person name="Olson A."/>
            <person name="Spatafora J."/>
            <person name="Veneault-Fourrey C."/>
            <person name="Henrissat B."/>
            <person name="Grigoriev I."/>
            <person name="Martin F."/>
            <person name="Perotto S."/>
        </authorList>
    </citation>
    <scope>NUCLEOTIDE SEQUENCE [LARGE SCALE GENOMIC DNA]</scope>
    <source>
        <strain evidence="7 8">E</strain>
    </source>
</reference>
<dbReference type="OrthoDB" id="6730379at2759"/>
<evidence type="ECO:0000256" key="5">
    <source>
        <dbReference type="ARBA" id="ARBA00023136"/>
    </source>
</evidence>
<dbReference type="GO" id="GO:0016020">
    <property type="term" value="C:membrane"/>
    <property type="evidence" value="ECO:0007669"/>
    <property type="project" value="UniProtKB-SubCell"/>
</dbReference>
<dbReference type="InterPro" id="IPR036259">
    <property type="entry name" value="MFS_trans_sf"/>
</dbReference>
<gene>
    <name evidence="7" type="ORF">K444DRAFT_534346</name>
</gene>
<dbReference type="STRING" id="1095630.A0A2J6T2N1"/>
<name>A0A2J6T2N1_9HELO</name>
<proteinExistence type="predicted"/>
<dbReference type="PANTHER" id="PTHR43791:SF36">
    <property type="entry name" value="TRANSPORTER, PUTATIVE (AFU_ORTHOLOGUE AFUA_6G08340)-RELATED"/>
    <property type="match status" value="1"/>
</dbReference>
<dbReference type="SUPFAM" id="SSF103473">
    <property type="entry name" value="MFS general substrate transporter"/>
    <property type="match status" value="1"/>
</dbReference>
<dbReference type="RefSeq" id="XP_024734189.1">
    <property type="nucleotide sequence ID" value="XM_024875209.1"/>
</dbReference>
<dbReference type="EMBL" id="KZ613847">
    <property type="protein sequence ID" value="PMD57285.1"/>
    <property type="molecule type" value="Genomic_DNA"/>
</dbReference>
<keyword evidence="2" id="KW-0813">Transport</keyword>
<evidence type="ECO:0000256" key="4">
    <source>
        <dbReference type="ARBA" id="ARBA00022989"/>
    </source>
</evidence>
<comment type="subcellular location">
    <subcellularLocation>
        <location evidence="1">Membrane</location>
        <topology evidence="1">Multi-pass membrane protein</topology>
    </subcellularLocation>
</comment>
<evidence type="ECO:0000313" key="7">
    <source>
        <dbReference type="EMBL" id="PMD57285.1"/>
    </source>
</evidence>
<evidence type="ECO:0000256" key="2">
    <source>
        <dbReference type="ARBA" id="ARBA00022448"/>
    </source>
</evidence>
<dbReference type="GO" id="GO:0022857">
    <property type="term" value="F:transmembrane transporter activity"/>
    <property type="evidence" value="ECO:0007669"/>
    <property type="project" value="TreeGrafter"/>
</dbReference>
<feature type="transmembrane region" description="Helical" evidence="6">
    <location>
        <begin position="58"/>
        <end position="75"/>
    </location>
</feature>
<evidence type="ECO:0000256" key="3">
    <source>
        <dbReference type="ARBA" id="ARBA00022692"/>
    </source>
</evidence>
<dbReference type="Proteomes" id="UP000235371">
    <property type="component" value="Unassembled WGS sequence"/>
</dbReference>
<dbReference type="Gene3D" id="1.20.1250.20">
    <property type="entry name" value="MFS general substrate transporter like domains"/>
    <property type="match status" value="1"/>
</dbReference>
<evidence type="ECO:0008006" key="9">
    <source>
        <dbReference type="Google" id="ProtNLM"/>
    </source>
</evidence>
<organism evidence="7 8">
    <name type="scientific">Hyaloscypha bicolor E</name>
    <dbReference type="NCBI Taxonomy" id="1095630"/>
    <lineage>
        <taxon>Eukaryota</taxon>
        <taxon>Fungi</taxon>
        <taxon>Dikarya</taxon>
        <taxon>Ascomycota</taxon>
        <taxon>Pezizomycotina</taxon>
        <taxon>Leotiomycetes</taxon>
        <taxon>Helotiales</taxon>
        <taxon>Hyaloscyphaceae</taxon>
        <taxon>Hyaloscypha</taxon>
        <taxon>Hyaloscypha bicolor</taxon>
    </lineage>
</organism>
<evidence type="ECO:0000256" key="1">
    <source>
        <dbReference type="ARBA" id="ARBA00004141"/>
    </source>
</evidence>
<feature type="transmembrane region" description="Helical" evidence="6">
    <location>
        <begin position="141"/>
        <end position="167"/>
    </location>
</feature>
<dbReference type="GeneID" id="36583289"/>
<keyword evidence="8" id="KW-1185">Reference proteome</keyword>
<keyword evidence="5 6" id="KW-0472">Membrane</keyword>
<evidence type="ECO:0000313" key="8">
    <source>
        <dbReference type="Proteomes" id="UP000235371"/>
    </source>
</evidence>
<keyword evidence="4 6" id="KW-1133">Transmembrane helix</keyword>
<protein>
    <recommendedName>
        <fullName evidence="9">MFS general substrate transporter</fullName>
    </recommendedName>
</protein>